<sequence length="310" mass="35957">MSTNSNSRPVLDVPAEIVLLIVDHLDLHDLFFLSQTSRRLRSISKRNWVSKLGEMPVEDKLKFWYGLAYVLPDYWACRTCCRLHSVDPLDIPSSYCGRHRIHGTRLLYGYNLQDHHKQLALKYKRLGYDHALEPLLRPHEEIFGSKKYPLQKYSARPKIDNNQFLLDERWTLTPKASLKDRTPRPKCNVTVCAHMMLSATELRWNHEGPKWVISVDGLNERLFLQLWENEPYKQYRCSCSKCLTSLAVEMDSTCCVVVQAFHNYGPFSSPEDEASEVHLRNAQTISIRRVRQWSEFLSAGSLFVDSDAVA</sequence>
<accession>A0A9W8RZ15</accession>
<dbReference type="CDD" id="cd09917">
    <property type="entry name" value="F-box_SF"/>
    <property type="match status" value="1"/>
</dbReference>
<proteinExistence type="predicted"/>
<dbReference type="Pfam" id="PF00646">
    <property type="entry name" value="F-box"/>
    <property type="match status" value="1"/>
</dbReference>
<name>A0A9W8RZ15_9HYPO</name>
<gene>
    <name evidence="2" type="ORF">NW762_008459</name>
</gene>
<dbReference type="OrthoDB" id="3766406at2759"/>
<dbReference type="InterPro" id="IPR001810">
    <property type="entry name" value="F-box_dom"/>
</dbReference>
<dbReference type="AlphaFoldDB" id="A0A9W8RZ15"/>
<dbReference type="SUPFAM" id="SSF81383">
    <property type="entry name" value="F-box domain"/>
    <property type="match status" value="1"/>
</dbReference>
<dbReference type="Proteomes" id="UP001152049">
    <property type="component" value="Unassembled WGS sequence"/>
</dbReference>
<dbReference type="InterPro" id="IPR036047">
    <property type="entry name" value="F-box-like_dom_sf"/>
</dbReference>
<keyword evidence="3" id="KW-1185">Reference proteome</keyword>
<dbReference type="EMBL" id="JAOQAZ010000017">
    <property type="protein sequence ID" value="KAJ4257341.1"/>
    <property type="molecule type" value="Genomic_DNA"/>
</dbReference>
<evidence type="ECO:0000313" key="2">
    <source>
        <dbReference type="EMBL" id="KAJ4257341.1"/>
    </source>
</evidence>
<organism evidence="2 3">
    <name type="scientific">Fusarium torreyae</name>
    <dbReference type="NCBI Taxonomy" id="1237075"/>
    <lineage>
        <taxon>Eukaryota</taxon>
        <taxon>Fungi</taxon>
        <taxon>Dikarya</taxon>
        <taxon>Ascomycota</taxon>
        <taxon>Pezizomycotina</taxon>
        <taxon>Sordariomycetes</taxon>
        <taxon>Hypocreomycetidae</taxon>
        <taxon>Hypocreales</taxon>
        <taxon>Nectriaceae</taxon>
        <taxon>Fusarium</taxon>
    </lineage>
</organism>
<evidence type="ECO:0000259" key="1">
    <source>
        <dbReference type="PROSITE" id="PS50181"/>
    </source>
</evidence>
<comment type="caution">
    <text evidence="2">The sequence shown here is derived from an EMBL/GenBank/DDBJ whole genome shotgun (WGS) entry which is preliminary data.</text>
</comment>
<dbReference type="PROSITE" id="PS50181">
    <property type="entry name" value="FBOX"/>
    <property type="match status" value="1"/>
</dbReference>
<feature type="domain" description="F-box" evidence="1">
    <location>
        <begin position="7"/>
        <end position="51"/>
    </location>
</feature>
<protein>
    <recommendedName>
        <fullName evidence="1">F-box domain-containing protein</fullName>
    </recommendedName>
</protein>
<evidence type="ECO:0000313" key="3">
    <source>
        <dbReference type="Proteomes" id="UP001152049"/>
    </source>
</evidence>
<reference evidence="2" key="1">
    <citation type="submission" date="2022-09" db="EMBL/GenBank/DDBJ databases">
        <title>Fusarium specimens isolated from Avocado Roots.</title>
        <authorList>
            <person name="Stajich J."/>
            <person name="Roper C."/>
            <person name="Heimlech-Rivalta G."/>
        </authorList>
    </citation>
    <scope>NUCLEOTIDE SEQUENCE</scope>
    <source>
        <strain evidence="2">CF00136</strain>
    </source>
</reference>